<sequence length="81" mass="9239">MTNSNALGVFYSRAGSSVPDTDPVPGPEDATVMQWEKSDGYPEFCWNEAREKRRDEDRVYCEPHCLQVFNVSYSDCVDQDP</sequence>
<accession>A0A0H1BHZ3</accession>
<dbReference type="Proteomes" id="UP000053573">
    <property type="component" value="Unassembled WGS sequence"/>
</dbReference>
<dbReference type="STRING" id="2060906.A0A0H1BHZ3"/>
<evidence type="ECO:0000313" key="1">
    <source>
        <dbReference type="EMBL" id="KLJ10662.1"/>
    </source>
</evidence>
<protein>
    <submittedName>
        <fullName evidence="1">Uncharacterized protein</fullName>
    </submittedName>
</protein>
<reference evidence="2" key="1">
    <citation type="journal article" date="2015" name="PLoS Genet.">
        <title>The dynamic genome and transcriptome of the human fungal pathogen Blastomyces and close relative Emmonsia.</title>
        <authorList>
            <person name="Munoz J.F."/>
            <person name="Gauthier G.M."/>
            <person name="Desjardins C.A."/>
            <person name="Gallo J.E."/>
            <person name="Holder J."/>
            <person name="Sullivan T.D."/>
            <person name="Marty A.J."/>
            <person name="Carmen J.C."/>
            <person name="Chen Z."/>
            <person name="Ding L."/>
            <person name="Gujja S."/>
            <person name="Magrini V."/>
            <person name="Misas E."/>
            <person name="Mitreva M."/>
            <person name="Priest M."/>
            <person name="Saif S."/>
            <person name="Whiston E.A."/>
            <person name="Young S."/>
            <person name="Zeng Q."/>
            <person name="Goldman W.E."/>
            <person name="Mardis E.R."/>
            <person name="Taylor J.W."/>
            <person name="McEwen J.G."/>
            <person name="Clay O.K."/>
            <person name="Klein B.S."/>
            <person name="Cuomo C.A."/>
        </authorList>
    </citation>
    <scope>NUCLEOTIDE SEQUENCE [LARGE SCALE GENOMIC DNA]</scope>
    <source>
        <strain evidence="2">UAMH 139</strain>
    </source>
</reference>
<comment type="caution">
    <text evidence="1">The sequence shown here is derived from an EMBL/GenBank/DDBJ whole genome shotgun (WGS) entry which is preliminary data.</text>
</comment>
<dbReference type="EMBL" id="LDEV01001932">
    <property type="protein sequence ID" value="KLJ10662.1"/>
    <property type="molecule type" value="Genomic_DNA"/>
</dbReference>
<name>A0A0H1BHZ3_9EURO</name>
<dbReference type="AlphaFoldDB" id="A0A0H1BHZ3"/>
<keyword evidence="2" id="KW-1185">Reference proteome</keyword>
<proteinExistence type="predicted"/>
<organism evidence="1 2">
    <name type="scientific">Blastomyces silverae</name>
    <dbReference type="NCBI Taxonomy" id="2060906"/>
    <lineage>
        <taxon>Eukaryota</taxon>
        <taxon>Fungi</taxon>
        <taxon>Dikarya</taxon>
        <taxon>Ascomycota</taxon>
        <taxon>Pezizomycotina</taxon>
        <taxon>Eurotiomycetes</taxon>
        <taxon>Eurotiomycetidae</taxon>
        <taxon>Onygenales</taxon>
        <taxon>Ajellomycetaceae</taxon>
        <taxon>Blastomyces</taxon>
    </lineage>
</organism>
<gene>
    <name evidence="1" type="ORF">EMPG_13969</name>
</gene>
<evidence type="ECO:0000313" key="2">
    <source>
        <dbReference type="Proteomes" id="UP000053573"/>
    </source>
</evidence>
<dbReference type="OrthoDB" id="2142213at2759"/>